<evidence type="ECO:0000313" key="2">
    <source>
        <dbReference type="Proteomes" id="UP000737018"/>
    </source>
</evidence>
<gene>
    <name evidence="1" type="ORF">CMV_020204</name>
</gene>
<keyword evidence="2" id="KW-1185">Reference proteome</keyword>
<evidence type="ECO:0000313" key="1">
    <source>
        <dbReference type="EMBL" id="KAF3954442.1"/>
    </source>
</evidence>
<protein>
    <submittedName>
        <fullName evidence="1">Uncharacterized protein</fullName>
    </submittedName>
</protein>
<dbReference type="Proteomes" id="UP000737018">
    <property type="component" value="Unassembled WGS sequence"/>
</dbReference>
<proteinExistence type="predicted"/>
<dbReference type="EMBL" id="JRKL02003701">
    <property type="protein sequence ID" value="KAF3954442.1"/>
    <property type="molecule type" value="Genomic_DNA"/>
</dbReference>
<dbReference type="OrthoDB" id="10422210at2759"/>
<sequence>MVFNDQRMRSSLKVFQCFYEVIVDFGEITLNVFCSSSVTVGIYRLSGIVTRVILKYQPSSYGPLTPTLGFCESGQGPRMI</sequence>
<accession>A0A8J4QM27</accession>
<name>A0A8J4QM27_9ROSI</name>
<reference evidence="1" key="1">
    <citation type="submission" date="2020-03" db="EMBL/GenBank/DDBJ databases">
        <title>Castanea mollissima Vanexum genome sequencing.</title>
        <authorList>
            <person name="Staton M."/>
        </authorList>
    </citation>
    <scope>NUCLEOTIDE SEQUENCE</scope>
    <source>
        <tissue evidence="1">Leaf</tissue>
    </source>
</reference>
<dbReference type="AlphaFoldDB" id="A0A8J4QM27"/>
<organism evidence="1 2">
    <name type="scientific">Castanea mollissima</name>
    <name type="common">Chinese chestnut</name>
    <dbReference type="NCBI Taxonomy" id="60419"/>
    <lineage>
        <taxon>Eukaryota</taxon>
        <taxon>Viridiplantae</taxon>
        <taxon>Streptophyta</taxon>
        <taxon>Embryophyta</taxon>
        <taxon>Tracheophyta</taxon>
        <taxon>Spermatophyta</taxon>
        <taxon>Magnoliopsida</taxon>
        <taxon>eudicotyledons</taxon>
        <taxon>Gunneridae</taxon>
        <taxon>Pentapetalae</taxon>
        <taxon>rosids</taxon>
        <taxon>fabids</taxon>
        <taxon>Fagales</taxon>
        <taxon>Fagaceae</taxon>
        <taxon>Castanea</taxon>
    </lineage>
</organism>
<comment type="caution">
    <text evidence="1">The sequence shown here is derived from an EMBL/GenBank/DDBJ whole genome shotgun (WGS) entry which is preliminary data.</text>
</comment>